<reference evidence="1 2" key="1">
    <citation type="submission" date="2016-07" db="EMBL/GenBank/DDBJ databases">
        <title>Multiple horizontal gene transfer events from other fungi enriched the ability of initially mycotrophic Trichoderma (Ascomycota) to feed on dead plant biomass.</title>
        <authorList>
            <consortium name="DOE Joint Genome Institute"/>
            <person name="Aerts A."/>
            <person name="Atanasova L."/>
            <person name="Chenthamara K."/>
            <person name="Zhang J."/>
            <person name="Grujic M."/>
            <person name="Henrissat B."/>
            <person name="Kuo A."/>
            <person name="Salamov A."/>
            <person name="Lipzen A."/>
            <person name="Labutti K."/>
            <person name="Barry K."/>
            <person name="Miao Y."/>
            <person name="Rahimi M.J."/>
            <person name="Shen Q."/>
            <person name="Grigoriev I.V."/>
            <person name="Kubicek C.P."/>
            <person name="Druzhinina I.S."/>
        </authorList>
    </citation>
    <scope>NUCLEOTIDE SEQUENCE [LARGE SCALE GENOMIC DNA]</scope>
    <source>
        <strain evidence="1 2">CBS 226.95</strain>
    </source>
</reference>
<dbReference type="GeneID" id="36629730"/>
<dbReference type="RefSeq" id="XP_024778178.1">
    <property type="nucleotide sequence ID" value="XM_024921154.1"/>
</dbReference>
<dbReference type="InterPro" id="IPR036291">
    <property type="entry name" value="NAD(P)-bd_dom_sf"/>
</dbReference>
<name>A0A2T4AN42_TRIHA</name>
<protein>
    <submittedName>
        <fullName evidence="1">Uncharacterized protein</fullName>
    </submittedName>
</protein>
<dbReference type="InterPro" id="IPR051911">
    <property type="entry name" value="SDR_oxidoreductase"/>
</dbReference>
<dbReference type="SUPFAM" id="SSF51735">
    <property type="entry name" value="NAD(P)-binding Rossmann-fold domains"/>
    <property type="match status" value="1"/>
</dbReference>
<evidence type="ECO:0000313" key="2">
    <source>
        <dbReference type="Proteomes" id="UP000241690"/>
    </source>
</evidence>
<dbReference type="STRING" id="983964.A0A2T4AN42"/>
<dbReference type="Proteomes" id="UP000241690">
    <property type="component" value="Unassembled WGS sequence"/>
</dbReference>
<gene>
    <name evidence="1" type="ORF">M431DRAFT_543486</name>
</gene>
<sequence>MAATYTTPKKPLTWLITGSSSGFGLALARIVQANGHNLIATSRKPSATPHLVSEVESKGGQWIQLDVNDINCDKVIDDLESRGQQVDVLVNNAGYCIYNPVETFTDGENRALMETLYFGPSRLIRAAVKHQRKRRFGIIVNMSSGAALEANPTMGPYGAGKAALDSTLGMSKALAKEVEAFNIRVLTVLLGTFNTGMGDATILGQNPLPDDYKGSMSETLMNIMSTGKFAPNGDKDKAMKAVYEVVVGEGVGKGHEAERALPLGRDLAGRIQVVQNYLSHAIEVFGDVCNNVHLEA</sequence>
<dbReference type="PRINTS" id="PR00081">
    <property type="entry name" value="GDHRDH"/>
</dbReference>
<dbReference type="InterPro" id="IPR002347">
    <property type="entry name" value="SDR_fam"/>
</dbReference>
<proteinExistence type="predicted"/>
<dbReference type="PANTHER" id="PTHR43976">
    <property type="entry name" value="SHORT CHAIN DEHYDROGENASE"/>
    <property type="match status" value="1"/>
</dbReference>
<dbReference type="Pfam" id="PF00106">
    <property type="entry name" value="adh_short"/>
    <property type="match status" value="1"/>
</dbReference>
<evidence type="ECO:0000313" key="1">
    <source>
        <dbReference type="EMBL" id="PTB58501.1"/>
    </source>
</evidence>
<dbReference type="AlphaFoldDB" id="A0A2T4AN42"/>
<organism evidence="1 2">
    <name type="scientific">Trichoderma harzianum CBS 226.95</name>
    <dbReference type="NCBI Taxonomy" id="983964"/>
    <lineage>
        <taxon>Eukaryota</taxon>
        <taxon>Fungi</taxon>
        <taxon>Dikarya</taxon>
        <taxon>Ascomycota</taxon>
        <taxon>Pezizomycotina</taxon>
        <taxon>Sordariomycetes</taxon>
        <taxon>Hypocreomycetidae</taxon>
        <taxon>Hypocreales</taxon>
        <taxon>Hypocreaceae</taxon>
        <taxon>Trichoderma</taxon>
    </lineage>
</organism>
<dbReference type="Gene3D" id="3.40.50.720">
    <property type="entry name" value="NAD(P)-binding Rossmann-like Domain"/>
    <property type="match status" value="1"/>
</dbReference>
<dbReference type="PANTHER" id="PTHR43976:SF6">
    <property type="entry name" value="OXIDOREDUCTASE, PUTATIVE (AFU_ORTHOLOGUE AFUA_1G13950)-RELATED"/>
    <property type="match status" value="1"/>
</dbReference>
<accession>A0A2T4AN42</accession>
<keyword evidence="2" id="KW-1185">Reference proteome</keyword>
<dbReference type="EMBL" id="KZ679676">
    <property type="protein sequence ID" value="PTB58501.1"/>
    <property type="molecule type" value="Genomic_DNA"/>
</dbReference>